<evidence type="ECO:0000313" key="1">
    <source>
        <dbReference type="EMBL" id="GAH57502.1"/>
    </source>
</evidence>
<dbReference type="AlphaFoldDB" id="X1GK20"/>
<feature type="non-terminal residue" evidence="1">
    <location>
        <position position="299"/>
    </location>
</feature>
<dbReference type="Gene3D" id="3.40.50.2000">
    <property type="entry name" value="Glycogen Phosphorylase B"/>
    <property type="match status" value="1"/>
</dbReference>
<comment type="caution">
    <text evidence="1">The sequence shown here is derived from an EMBL/GenBank/DDBJ whole genome shotgun (WGS) entry which is preliminary data.</text>
</comment>
<sequence>QRHNITYIPYQDDMAEVWSKTEMLLFPASEDMSGTSHTTMEAMIQGIPAIVEDRGGLAELNFLTVPQDAGLAEWRATIEKVRADWQTYSDKASRFAFENHDPRREMEKVRQAIESVLPSKGRALIRLEEGLGNIVESLPMVQAVRSMGYKVDAVVAPTTPGTTGLISSQPYINNVFMDDSRLMRGYKPSSQGTEPDLDQYDVLLSCHQSHGFQGSTKVIRRVSSPHAKPEREWYMSIARELGYDGDTPKSTLFCTRKWRPLPADAVVFVPGAVTAGWICKRWDGYENLAKHFDSVILLG</sequence>
<organism evidence="1">
    <name type="scientific">marine sediment metagenome</name>
    <dbReference type="NCBI Taxonomy" id="412755"/>
    <lineage>
        <taxon>unclassified sequences</taxon>
        <taxon>metagenomes</taxon>
        <taxon>ecological metagenomes</taxon>
    </lineage>
</organism>
<reference evidence="1" key="1">
    <citation type="journal article" date="2014" name="Front. Microbiol.">
        <title>High frequency of phylogenetically diverse reductive dehalogenase-homologous genes in deep subseafloor sedimentary metagenomes.</title>
        <authorList>
            <person name="Kawai M."/>
            <person name="Futagami T."/>
            <person name="Toyoda A."/>
            <person name="Takaki Y."/>
            <person name="Nishi S."/>
            <person name="Hori S."/>
            <person name="Arai W."/>
            <person name="Tsubouchi T."/>
            <person name="Morono Y."/>
            <person name="Uchiyama I."/>
            <person name="Ito T."/>
            <person name="Fujiyama A."/>
            <person name="Inagaki F."/>
            <person name="Takami H."/>
        </authorList>
    </citation>
    <scope>NUCLEOTIDE SEQUENCE</scope>
    <source>
        <strain evidence="1">Expedition CK06-06</strain>
    </source>
</reference>
<proteinExistence type="predicted"/>
<dbReference type="SUPFAM" id="SSF53756">
    <property type="entry name" value="UDP-Glycosyltransferase/glycogen phosphorylase"/>
    <property type="match status" value="2"/>
</dbReference>
<gene>
    <name evidence="1" type="ORF">S03H2_28544</name>
</gene>
<dbReference type="EMBL" id="BARU01017197">
    <property type="protein sequence ID" value="GAH57502.1"/>
    <property type="molecule type" value="Genomic_DNA"/>
</dbReference>
<protein>
    <submittedName>
        <fullName evidence="1">Uncharacterized protein</fullName>
    </submittedName>
</protein>
<name>X1GK20_9ZZZZ</name>
<feature type="non-terminal residue" evidence="1">
    <location>
        <position position="1"/>
    </location>
</feature>
<accession>X1GK20</accession>